<name>A0A3N4L7W5_9PEZI</name>
<accession>A0A3N4L7W5</accession>
<reference evidence="3 4" key="1">
    <citation type="journal article" date="2018" name="Nat. Ecol. Evol.">
        <title>Pezizomycetes genomes reveal the molecular basis of ectomycorrhizal truffle lifestyle.</title>
        <authorList>
            <person name="Murat C."/>
            <person name="Payen T."/>
            <person name="Noel B."/>
            <person name="Kuo A."/>
            <person name="Morin E."/>
            <person name="Chen J."/>
            <person name="Kohler A."/>
            <person name="Krizsan K."/>
            <person name="Balestrini R."/>
            <person name="Da Silva C."/>
            <person name="Montanini B."/>
            <person name="Hainaut M."/>
            <person name="Levati E."/>
            <person name="Barry K.W."/>
            <person name="Belfiori B."/>
            <person name="Cichocki N."/>
            <person name="Clum A."/>
            <person name="Dockter R.B."/>
            <person name="Fauchery L."/>
            <person name="Guy J."/>
            <person name="Iotti M."/>
            <person name="Le Tacon F."/>
            <person name="Lindquist E.A."/>
            <person name="Lipzen A."/>
            <person name="Malagnac F."/>
            <person name="Mello A."/>
            <person name="Molinier V."/>
            <person name="Miyauchi S."/>
            <person name="Poulain J."/>
            <person name="Riccioni C."/>
            <person name="Rubini A."/>
            <person name="Sitrit Y."/>
            <person name="Splivallo R."/>
            <person name="Traeger S."/>
            <person name="Wang M."/>
            <person name="Zifcakova L."/>
            <person name="Wipf D."/>
            <person name="Zambonelli A."/>
            <person name="Paolocci F."/>
            <person name="Nowrousian M."/>
            <person name="Ottonello S."/>
            <person name="Baldrian P."/>
            <person name="Spatafora J.W."/>
            <person name="Henrissat B."/>
            <person name="Nagy L.G."/>
            <person name="Aury J.M."/>
            <person name="Wincker P."/>
            <person name="Grigoriev I.V."/>
            <person name="Bonfante P."/>
            <person name="Martin F.M."/>
        </authorList>
    </citation>
    <scope>NUCLEOTIDE SEQUENCE [LARGE SCALE GENOMIC DNA]</scope>
    <source>
        <strain evidence="3 4">CCBAS932</strain>
    </source>
</reference>
<dbReference type="InParanoid" id="A0A3N4L7W5"/>
<evidence type="ECO:0000256" key="1">
    <source>
        <dbReference type="SAM" id="MobiDB-lite"/>
    </source>
</evidence>
<dbReference type="AlphaFoldDB" id="A0A3N4L7W5"/>
<organism evidence="3 4">
    <name type="scientific">Morchella conica CCBAS932</name>
    <dbReference type="NCBI Taxonomy" id="1392247"/>
    <lineage>
        <taxon>Eukaryota</taxon>
        <taxon>Fungi</taxon>
        <taxon>Dikarya</taxon>
        <taxon>Ascomycota</taxon>
        <taxon>Pezizomycotina</taxon>
        <taxon>Pezizomycetes</taxon>
        <taxon>Pezizales</taxon>
        <taxon>Morchellaceae</taxon>
        <taxon>Morchella</taxon>
    </lineage>
</organism>
<keyword evidence="4" id="KW-1185">Reference proteome</keyword>
<keyword evidence="2" id="KW-0812">Transmembrane</keyword>
<evidence type="ECO:0000256" key="2">
    <source>
        <dbReference type="SAM" id="Phobius"/>
    </source>
</evidence>
<dbReference type="Proteomes" id="UP000277580">
    <property type="component" value="Unassembled WGS sequence"/>
</dbReference>
<dbReference type="EMBL" id="ML119105">
    <property type="protein sequence ID" value="RPB17582.1"/>
    <property type="molecule type" value="Genomic_DNA"/>
</dbReference>
<evidence type="ECO:0000313" key="3">
    <source>
        <dbReference type="EMBL" id="RPB17582.1"/>
    </source>
</evidence>
<proteinExistence type="predicted"/>
<dbReference type="OrthoDB" id="5383784at2759"/>
<gene>
    <name evidence="3" type="ORF">P167DRAFT_531143</name>
</gene>
<keyword evidence="2" id="KW-1133">Transmembrane helix</keyword>
<keyword evidence="2" id="KW-0472">Membrane</keyword>
<feature type="compositionally biased region" description="Polar residues" evidence="1">
    <location>
        <begin position="31"/>
        <end position="41"/>
    </location>
</feature>
<feature type="transmembrane region" description="Helical" evidence="2">
    <location>
        <begin position="493"/>
        <end position="515"/>
    </location>
</feature>
<feature type="region of interest" description="Disordered" evidence="1">
    <location>
        <begin position="1"/>
        <end position="43"/>
    </location>
</feature>
<evidence type="ECO:0000313" key="4">
    <source>
        <dbReference type="Proteomes" id="UP000277580"/>
    </source>
</evidence>
<sequence>MRNGSYIRALGRQSFEPSQGPSVPDIESPDHGSSTSEQSQEMQRRLIKAQNDVLATVGVCLRDTKGQETSEAIMQENEVGLLVGAVDLTITYLASWPLVGIRNRLQTYRTYEGWRYKDVLIMSWRSNNIFQMLSGMPAHLCYQLVNVGRDYLQARFLRWLSRKPLFINKKTGKPRRFVLNSLDKIFSTCSWFLVYPLYQHSILQSLHLIPPTPLLPPVTSFVPFSALSPLSLPELTTPSFSLVTVSALATQALGSYFLFSFLQQSVCAMLQYNLFHRLRRVLPRPDNPDGASISGALDDDDIDSYGRWDSGRQPHTHPRRTVMDEPSIAAIMIEETRTFAEFGDRERSFSATVQIEHQQRSGSPPVDATQLEEDLNDFEARALEAAIQTNGGPLPHPHHHTPADPAAVTARMRSARQQHRVTRLSQHPADVVASHASDGIATALSSGFESAVMRTVARSFMIRQMGVDPSPIYKPSDVFANWKLVTKALAGEWALMFMLFEGSYYATTFIGIRWFGYPRSL</sequence>
<protein>
    <submittedName>
        <fullName evidence="3">Uncharacterized protein</fullName>
    </submittedName>
</protein>